<evidence type="ECO:0000256" key="2">
    <source>
        <dbReference type="ARBA" id="ARBA00022692"/>
    </source>
</evidence>
<feature type="domain" description="GtrA/DPMS transmembrane" evidence="7">
    <location>
        <begin position="260"/>
        <end position="388"/>
    </location>
</feature>
<dbReference type="Pfam" id="PF00535">
    <property type="entry name" value="Glycos_transf_2"/>
    <property type="match status" value="1"/>
</dbReference>
<evidence type="ECO:0000259" key="6">
    <source>
        <dbReference type="Pfam" id="PF00535"/>
    </source>
</evidence>
<keyword evidence="8" id="KW-0808">Transferase</keyword>
<evidence type="ECO:0000313" key="9">
    <source>
        <dbReference type="Proteomes" id="UP000034508"/>
    </source>
</evidence>
<evidence type="ECO:0000256" key="5">
    <source>
        <dbReference type="SAM" id="Phobius"/>
    </source>
</evidence>
<dbReference type="Proteomes" id="UP000034508">
    <property type="component" value="Unassembled WGS sequence"/>
</dbReference>
<dbReference type="InterPro" id="IPR001173">
    <property type="entry name" value="Glyco_trans_2-like"/>
</dbReference>
<dbReference type="InterPro" id="IPR007267">
    <property type="entry name" value="GtrA_DPMS_TM"/>
</dbReference>
<comment type="subcellular location">
    <subcellularLocation>
        <location evidence="1">Membrane</location>
        <topology evidence="1">Multi-pass membrane protein</topology>
    </subcellularLocation>
</comment>
<keyword evidence="2 5" id="KW-0812">Transmembrane</keyword>
<dbReference type="SUPFAM" id="SSF53448">
    <property type="entry name" value="Nucleotide-diphospho-sugar transferases"/>
    <property type="match status" value="1"/>
</dbReference>
<gene>
    <name evidence="8" type="ORF">US31_C0004G0064</name>
</gene>
<dbReference type="GO" id="GO:0016740">
    <property type="term" value="F:transferase activity"/>
    <property type="evidence" value="ECO:0007669"/>
    <property type="project" value="UniProtKB-KW"/>
</dbReference>
<evidence type="ECO:0000256" key="3">
    <source>
        <dbReference type="ARBA" id="ARBA00022989"/>
    </source>
</evidence>
<keyword evidence="4 5" id="KW-0472">Membrane</keyword>
<keyword evidence="3 5" id="KW-1133">Transmembrane helix</keyword>
<evidence type="ECO:0000259" key="7">
    <source>
        <dbReference type="Pfam" id="PF04138"/>
    </source>
</evidence>
<feature type="transmembrane region" description="Helical" evidence="5">
    <location>
        <begin position="366"/>
        <end position="386"/>
    </location>
</feature>
<dbReference type="InterPro" id="IPR029044">
    <property type="entry name" value="Nucleotide-diphossugar_trans"/>
</dbReference>
<evidence type="ECO:0000256" key="1">
    <source>
        <dbReference type="ARBA" id="ARBA00004141"/>
    </source>
</evidence>
<feature type="domain" description="Glycosyltransferase 2-like" evidence="6">
    <location>
        <begin position="5"/>
        <end position="138"/>
    </location>
</feature>
<comment type="caution">
    <text evidence="8">The sequence shown here is derived from an EMBL/GenBank/DDBJ whole genome shotgun (WGS) entry which is preliminary data.</text>
</comment>
<dbReference type="EMBL" id="LBSM01000004">
    <property type="protein sequence ID" value="KKQ18502.1"/>
    <property type="molecule type" value="Genomic_DNA"/>
</dbReference>
<proteinExistence type="predicted"/>
<evidence type="ECO:0000313" key="8">
    <source>
        <dbReference type="EMBL" id="KKQ18502.1"/>
    </source>
</evidence>
<dbReference type="AlphaFoldDB" id="A0A0G0FL11"/>
<dbReference type="PANTHER" id="PTHR48090:SF7">
    <property type="entry name" value="RFBJ PROTEIN"/>
    <property type="match status" value="1"/>
</dbReference>
<dbReference type="GO" id="GO:0016020">
    <property type="term" value="C:membrane"/>
    <property type="evidence" value="ECO:0007669"/>
    <property type="project" value="UniProtKB-SubCell"/>
</dbReference>
<dbReference type="Gene3D" id="3.90.550.10">
    <property type="entry name" value="Spore Coat Polysaccharide Biosynthesis Protein SpsA, Chain A"/>
    <property type="match status" value="1"/>
</dbReference>
<dbReference type="Pfam" id="PF04138">
    <property type="entry name" value="GtrA_DPMS_TM"/>
    <property type="match status" value="1"/>
</dbReference>
<dbReference type="PANTHER" id="PTHR48090">
    <property type="entry name" value="UNDECAPRENYL-PHOSPHATE 4-DEOXY-4-FORMAMIDO-L-ARABINOSE TRANSFERASE-RELATED"/>
    <property type="match status" value="1"/>
</dbReference>
<dbReference type="GO" id="GO:0000271">
    <property type="term" value="P:polysaccharide biosynthetic process"/>
    <property type="evidence" value="ECO:0007669"/>
    <property type="project" value="InterPro"/>
</dbReference>
<sequence length="393" mass="44040">MKKLTVVLPTYNEKKTLEKTIGEVLDQEKNLPGWKIEIIIADSNSPDGTGALAKKLSEKNPKIHFINVGPGIGVGLIEGHKFALKHLKPDILAQLDADGQVEADVLVRLVGAVESGFDLALGSRFVSGGRNMLSPSRRLFSNGLSLVCRLVMGPFGVGEFANSARAFTPTIFKKINFERLPWKEKTFIIQPAFLNEAILAGARYKEVPLIFKNRAEGYSKNKVFNYSYDVIMYTIDARLKKWGINVPFFYVTGRSKTLIKFGVVGFTGTIVDFIFYKLFINSFGIPPATSKGLSAEIAIINNFTWNNVWTFKYRKTRTNAWQKFGIFNLVSLGGLLIGVLIVKLLHSLFGDGALYFGSFSVAYNNFYFFATIPPVLVWNFIVNHLITWRHQED</sequence>
<organism evidence="8 9">
    <name type="scientific">Berkelbacteria bacterium GW2011_GWA1_36_9</name>
    <dbReference type="NCBI Taxonomy" id="1618331"/>
    <lineage>
        <taxon>Bacteria</taxon>
        <taxon>Candidatus Berkelbacteria</taxon>
    </lineage>
</organism>
<evidence type="ECO:0000256" key="4">
    <source>
        <dbReference type="ARBA" id="ARBA00023136"/>
    </source>
</evidence>
<feature type="transmembrane region" description="Helical" evidence="5">
    <location>
        <begin position="324"/>
        <end position="346"/>
    </location>
</feature>
<accession>A0A0G0FL11</accession>
<protein>
    <submittedName>
        <fullName evidence="8">Glycosyltransferase</fullName>
    </submittedName>
</protein>
<reference evidence="8 9" key="1">
    <citation type="journal article" date="2015" name="Nature">
        <title>rRNA introns, odd ribosomes, and small enigmatic genomes across a large radiation of phyla.</title>
        <authorList>
            <person name="Brown C.T."/>
            <person name="Hug L.A."/>
            <person name="Thomas B.C."/>
            <person name="Sharon I."/>
            <person name="Castelle C.J."/>
            <person name="Singh A."/>
            <person name="Wilkins M.J."/>
            <person name="Williams K.H."/>
            <person name="Banfield J.F."/>
        </authorList>
    </citation>
    <scope>NUCLEOTIDE SEQUENCE [LARGE SCALE GENOMIC DNA]</scope>
</reference>
<name>A0A0G0FL11_9BACT</name>
<dbReference type="InterPro" id="IPR050256">
    <property type="entry name" value="Glycosyltransferase_2"/>
</dbReference>